<dbReference type="Proteomes" id="UP000389128">
    <property type="component" value="Unassembled WGS sequence"/>
</dbReference>
<feature type="transmembrane region" description="Helical" evidence="1">
    <location>
        <begin position="180"/>
        <end position="195"/>
    </location>
</feature>
<dbReference type="RefSeq" id="WP_148577321.1">
    <property type="nucleotide sequence ID" value="NZ_SDKK01000001.1"/>
</dbReference>
<evidence type="ECO:0000313" key="3">
    <source>
        <dbReference type="Proteomes" id="UP000389128"/>
    </source>
</evidence>
<accession>A0A6C2D916</accession>
<protein>
    <recommendedName>
        <fullName evidence="4">DUF2029 domain-containing protein</fullName>
    </recommendedName>
</protein>
<feature type="transmembrane region" description="Helical" evidence="1">
    <location>
        <begin position="228"/>
        <end position="247"/>
    </location>
</feature>
<feature type="transmembrane region" description="Helical" evidence="1">
    <location>
        <begin position="12"/>
        <end position="35"/>
    </location>
</feature>
<comment type="caution">
    <text evidence="2">The sequence shown here is derived from an EMBL/GenBank/DDBJ whole genome shotgun (WGS) entry which is preliminary data.</text>
</comment>
<evidence type="ECO:0008006" key="4">
    <source>
        <dbReference type="Google" id="ProtNLM"/>
    </source>
</evidence>
<evidence type="ECO:0000256" key="1">
    <source>
        <dbReference type="SAM" id="Phobius"/>
    </source>
</evidence>
<keyword evidence="3" id="KW-1185">Reference proteome</keyword>
<dbReference type="AlphaFoldDB" id="A0A6C2D916"/>
<feature type="transmembrane region" description="Helical" evidence="1">
    <location>
        <begin position="340"/>
        <end position="359"/>
    </location>
</feature>
<organism evidence="2 3">
    <name type="scientific">Zoogloea oleivorans</name>
    <dbReference type="NCBI Taxonomy" id="1552750"/>
    <lineage>
        <taxon>Bacteria</taxon>
        <taxon>Pseudomonadati</taxon>
        <taxon>Pseudomonadota</taxon>
        <taxon>Betaproteobacteria</taxon>
        <taxon>Rhodocyclales</taxon>
        <taxon>Zoogloeaceae</taxon>
        <taxon>Zoogloea</taxon>
    </lineage>
</organism>
<name>A0A6C2D916_9RHOO</name>
<proteinExistence type="predicted"/>
<sequence>MSTQHDANANTPAGPGFHLACCLTYTLLCLGWSIWAGRDQSWDQLNYHLYVAQAWWQNRLPEELFAASSQGYLNPLAHLPFFAAYSTGWHSILITVTVAALHSINLWLLHFIAVELTPPTNRLRRLMVFCGVLLGGLTPAFLIEVGSSFTDVIVSIPSLGALLSLLYWLRDFNPRSSRHTWRLLYLAGLLAGVSMGLKPSALVFCGALALAATLVAGSRGWSVLWRTAASGFAGLAITGGPHAFMLWKNFGNPVFPLFNSLFASPWFPAESVVSDRFRPESLMVALRYPLDLANAFQRPGFEGIAVDVRPLWLIGALLLVTVLSRFRKKEGRTQHGANPAAAKLFWLTLLIFMPAWLYTSGNTRYAIQGLLLLGPGLAWTALRIPGRSDIWPLLVILLPLTAQGTVSLTLNAVRHEKRDWTESWFDLEMPDKLRTQPAYYISLQLQSFSSLSAELAPASRFINVIGQNTLNPAGLVWTTVRQRHQHSGLPWRTLYLVPILAESGGVPLSSLDVQDALLSEYGLQTQRNDCQWLVLDGKGRPPLHWQQTTPSDTYTLEMPRSVIISCAVTDAPPMPAEEAARRKNIDERMAWWTRHCPAYFAPAEAWSEQMPRQRRRFFASTETLLLESGGQLITAKPGVGGNVTVLEDAQQRHLQENCPEMPPRGRTQIP</sequence>
<feature type="transmembrane region" description="Helical" evidence="1">
    <location>
        <begin position="201"/>
        <end position="221"/>
    </location>
</feature>
<feature type="transmembrane region" description="Helical" evidence="1">
    <location>
        <begin position="126"/>
        <end position="143"/>
    </location>
</feature>
<dbReference type="EMBL" id="SDKK01000001">
    <property type="protein sequence ID" value="TYC62232.1"/>
    <property type="molecule type" value="Genomic_DNA"/>
</dbReference>
<feature type="transmembrane region" description="Helical" evidence="1">
    <location>
        <begin position="89"/>
        <end position="114"/>
    </location>
</feature>
<keyword evidence="1" id="KW-1133">Transmembrane helix</keyword>
<reference evidence="2 3" key="1">
    <citation type="submission" date="2019-01" db="EMBL/GenBank/DDBJ databases">
        <title>Zoogloea oleivorans genome sequencing and assembly.</title>
        <authorList>
            <person name="Tancsics A."/>
            <person name="Farkas M."/>
            <person name="Kriszt B."/>
            <person name="Maroti G."/>
            <person name="Horvath B."/>
        </authorList>
    </citation>
    <scope>NUCLEOTIDE SEQUENCE [LARGE SCALE GENOMIC DNA]</scope>
    <source>
        <strain evidence="2 3">Buc</strain>
    </source>
</reference>
<gene>
    <name evidence="2" type="ORF">ETQ85_01385</name>
</gene>
<keyword evidence="1" id="KW-0472">Membrane</keyword>
<feature type="transmembrane region" description="Helical" evidence="1">
    <location>
        <begin position="149"/>
        <end position="168"/>
    </location>
</feature>
<feature type="transmembrane region" description="Helical" evidence="1">
    <location>
        <begin position="311"/>
        <end position="328"/>
    </location>
</feature>
<keyword evidence="1" id="KW-0812">Transmembrane</keyword>
<evidence type="ECO:0000313" key="2">
    <source>
        <dbReference type="EMBL" id="TYC62232.1"/>
    </source>
</evidence>
<dbReference type="OrthoDB" id="1814621at2"/>